<evidence type="ECO:0000256" key="1">
    <source>
        <dbReference type="SAM" id="SignalP"/>
    </source>
</evidence>
<evidence type="ECO:0000259" key="2">
    <source>
        <dbReference type="PROSITE" id="PS51781"/>
    </source>
</evidence>
<keyword evidence="1" id="KW-0732">Signal</keyword>
<dbReference type="Proteomes" id="UP000178602">
    <property type="component" value="Unassembled WGS sequence"/>
</dbReference>
<dbReference type="InterPro" id="IPR003646">
    <property type="entry name" value="SH3-like_bac-type"/>
</dbReference>
<evidence type="ECO:0000313" key="4">
    <source>
        <dbReference type="Proteomes" id="UP000178602"/>
    </source>
</evidence>
<dbReference type="Pfam" id="PF06347">
    <property type="entry name" value="SH3_4"/>
    <property type="match status" value="1"/>
</dbReference>
<feature type="signal peptide" evidence="1">
    <location>
        <begin position="1"/>
        <end position="20"/>
    </location>
</feature>
<comment type="caution">
    <text evidence="3">The sequence shown here is derived from an EMBL/GenBank/DDBJ whole genome shotgun (WGS) entry which is preliminary data.</text>
</comment>
<dbReference type="Pfam" id="PF08239">
    <property type="entry name" value="SH3_3"/>
    <property type="match status" value="1"/>
</dbReference>
<sequence length="145" mass="16011">MNKSFIFLVSLIITAGAALAYPSTIDEGALLRTGPSEAEEVKIDLPRSYPLKVLKRSGGWALVTDWLNCQGWVESNLITGESTGVVRRSNVTLRSGPGTRYSSLTKLYQGMIVKLISRKGVWHKILVIDGPEPIEGWLHGRFLWG</sequence>
<reference evidence="3 4" key="1">
    <citation type="journal article" date="2016" name="Nat. Commun.">
        <title>Thousands of microbial genomes shed light on interconnected biogeochemical processes in an aquifer system.</title>
        <authorList>
            <person name="Anantharaman K."/>
            <person name="Brown C.T."/>
            <person name="Hug L.A."/>
            <person name="Sharon I."/>
            <person name="Castelle C.J."/>
            <person name="Probst A.J."/>
            <person name="Thomas B.C."/>
            <person name="Singh A."/>
            <person name="Wilkins M.J."/>
            <person name="Karaoz U."/>
            <person name="Brodie E.L."/>
            <person name="Williams K.H."/>
            <person name="Hubbard S.S."/>
            <person name="Banfield J.F."/>
        </authorList>
    </citation>
    <scope>NUCLEOTIDE SEQUENCE [LARGE SCALE GENOMIC DNA]</scope>
</reference>
<feature type="domain" description="SH3b" evidence="2">
    <location>
        <begin position="81"/>
        <end position="145"/>
    </location>
</feature>
<protein>
    <recommendedName>
        <fullName evidence="2">SH3b domain-containing protein</fullName>
    </recommendedName>
</protein>
<proteinExistence type="predicted"/>
<dbReference type="InterPro" id="IPR010466">
    <property type="entry name" value="DUF1058"/>
</dbReference>
<dbReference type="Gene3D" id="2.30.30.40">
    <property type="entry name" value="SH3 Domains"/>
    <property type="match status" value="2"/>
</dbReference>
<dbReference type="PROSITE" id="PS51781">
    <property type="entry name" value="SH3B"/>
    <property type="match status" value="1"/>
</dbReference>
<dbReference type="AlphaFoldDB" id="A0A1F4T5K8"/>
<dbReference type="EMBL" id="MEUG01000001">
    <property type="protein sequence ID" value="OGC27827.1"/>
    <property type="molecule type" value="Genomic_DNA"/>
</dbReference>
<organism evidence="3 4">
    <name type="scientific">candidate division WOR-1 bacterium RIFOXYC12_FULL_54_18</name>
    <dbReference type="NCBI Taxonomy" id="1802584"/>
    <lineage>
        <taxon>Bacteria</taxon>
        <taxon>Bacillati</taxon>
        <taxon>Saganbacteria</taxon>
    </lineage>
</organism>
<accession>A0A1F4T5K8</accession>
<name>A0A1F4T5K8_UNCSA</name>
<gene>
    <name evidence="3" type="ORF">A3K49_02330</name>
</gene>
<feature type="chain" id="PRO_5009514476" description="SH3b domain-containing protein" evidence="1">
    <location>
        <begin position="21"/>
        <end position="145"/>
    </location>
</feature>
<evidence type="ECO:0000313" key="3">
    <source>
        <dbReference type="EMBL" id="OGC27827.1"/>
    </source>
</evidence>